<organism evidence="1 2">
    <name type="scientific">Lusitaniella coriacea LEGE 07157</name>
    <dbReference type="NCBI Taxonomy" id="945747"/>
    <lineage>
        <taxon>Bacteria</taxon>
        <taxon>Bacillati</taxon>
        <taxon>Cyanobacteriota</taxon>
        <taxon>Cyanophyceae</taxon>
        <taxon>Spirulinales</taxon>
        <taxon>Lusitaniellaceae</taxon>
        <taxon>Lusitaniella</taxon>
    </lineage>
</organism>
<dbReference type="Proteomes" id="UP000654482">
    <property type="component" value="Unassembled WGS sequence"/>
</dbReference>
<protein>
    <submittedName>
        <fullName evidence="1">Uncharacterized protein</fullName>
    </submittedName>
</protein>
<comment type="caution">
    <text evidence="1">The sequence shown here is derived from an EMBL/GenBank/DDBJ whole genome shotgun (WGS) entry which is preliminary data.</text>
</comment>
<evidence type="ECO:0000313" key="2">
    <source>
        <dbReference type="Proteomes" id="UP000654482"/>
    </source>
</evidence>
<proteinExistence type="predicted"/>
<dbReference type="EMBL" id="JADEWZ010000019">
    <property type="protein sequence ID" value="MBE9116951.1"/>
    <property type="molecule type" value="Genomic_DNA"/>
</dbReference>
<reference evidence="1" key="1">
    <citation type="submission" date="2020-10" db="EMBL/GenBank/DDBJ databases">
        <authorList>
            <person name="Castelo-Branco R."/>
            <person name="Eusebio N."/>
            <person name="Adriana R."/>
            <person name="Vieira A."/>
            <person name="Brugerolle De Fraissinette N."/>
            <person name="Rezende De Castro R."/>
            <person name="Schneider M.P."/>
            <person name="Vasconcelos V."/>
            <person name="Leao P.N."/>
        </authorList>
    </citation>
    <scope>NUCLEOTIDE SEQUENCE</scope>
    <source>
        <strain evidence="1">LEGE 07157</strain>
    </source>
</reference>
<gene>
    <name evidence="1" type="ORF">IQ249_13670</name>
</gene>
<keyword evidence="2" id="KW-1185">Reference proteome</keyword>
<accession>A0A8J7E037</accession>
<sequence>MIQIREVVRQAITTGYLTLEAEEQLRQLLQKTKYGSEDLRAFMQLQQAAMSGMVKQQSREQLLERLCASGI</sequence>
<name>A0A8J7E037_9CYAN</name>
<evidence type="ECO:0000313" key="1">
    <source>
        <dbReference type="EMBL" id="MBE9116951.1"/>
    </source>
</evidence>
<dbReference type="AlphaFoldDB" id="A0A8J7E037"/>
<dbReference type="RefSeq" id="WP_194030045.1">
    <property type="nucleotide sequence ID" value="NZ_JADEWZ010000019.1"/>
</dbReference>